<evidence type="ECO:0000256" key="3">
    <source>
        <dbReference type="ARBA" id="ARBA00022729"/>
    </source>
</evidence>
<dbReference type="Gene3D" id="3.40.190.10">
    <property type="entry name" value="Periplasmic binding protein-like II"/>
    <property type="match status" value="1"/>
</dbReference>
<dbReference type="Pfam" id="PF00496">
    <property type="entry name" value="SBP_bac_5"/>
    <property type="match status" value="1"/>
</dbReference>
<dbReference type="PANTHER" id="PTHR30290:SF9">
    <property type="entry name" value="OLIGOPEPTIDE-BINDING PROTEIN APPA"/>
    <property type="match status" value="1"/>
</dbReference>
<keyword evidence="2" id="KW-0813">Transport</keyword>
<dbReference type="SUPFAM" id="SSF53850">
    <property type="entry name" value="Periplasmic binding protein-like II"/>
    <property type="match status" value="1"/>
</dbReference>
<sequence length="384" mass="43813">MAGIWAERYRYVVAECLLCPVQERYNGSGDGLSFLAPTILNGLAIEFFEQDLGESLCGRQVGQFVVLQDGAELLVDQRVERDEALGGKDVEDIAQGADGGLQLGGVRDLGLVDGEIDVDFEIPSDSLARLRKMRYKIAEGLNAHIWYLSLNMKNKYTKDLKVRQAINMAINKKAMAEELLKGVASPASQIAGYGTPGYVPELYQMYPYDPEKAKNVLSEAGYPDGFDLVFWIPTGGSGELEPLNMAEWIQNDLRKVGIRVKLETFEWLSYVDMWAKGMPEEVGINQMSWGMLTDWWFNHPYRNFNTSNIQDEEMISMLIKAEQVLDNKERIELYKKFNRLDREKAYHVPIVNGRRTWALSPRVKGWIHTLEWGEQLRTVWLEKK</sequence>
<evidence type="ECO:0000256" key="2">
    <source>
        <dbReference type="ARBA" id="ARBA00022448"/>
    </source>
</evidence>
<dbReference type="EMBL" id="LAZR01002595">
    <property type="protein sequence ID" value="KKN28026.1"/>
    <property type="molecule type" value="Genomic_DNA"/>
</dbReference>
<reference evidence="5" key="1">
    <citation type="journal article" date="2015" name="Nature">
        <title>Complex archaea that bridge the gap between prokaryotes and eukaryotes.</title>
        <authorList>
            <person name="Spang A."/>
            <person name="Saw J.H."/>
            <person name="Jorgensen S.L."/>
            <person name="Zaremba-Niedzwiedzka K."/>
            <person name="Martijn J."/>
            <person name="Lind A.E."/>
            <person name="van Eijk R."/>
            <person name="Schleper C."/>
            <person name="Guy L."/>
            <person name="Ettema T.J."/>
        </authorList>
    </citation>
    <scope>NUCLEOTIDE SEQUENCE</scope>
</reference>
<evidence type="ECO:0000256" key="1">
    <source>
        <dbReference type="ARBA" id="ARBA00005695"/>
    </source>
</evidence>
<dbReference type="InterPro" id="IPR039424">
    <property type="entry name" value="SBP_5"/>
</dbReference>
<evidence type="ECO:0000259" key="4">
    <source>
        <dbReference type="Pfam" id="PF00496"/>
    </source>
</evidence>
<dbReference type="AlphaFoldDB" id="A0A0F9RSQ5"/>
<dbReference type="GO" id="GO:0015833">
    <property type="term" value="P:peptide transport"/>
    <property type="evidence" value="ECO:0007669"/>
    <property type="project" value="TreeGrafter"/>
</dbReference>
<dbReference type="Gene3D" id="3.10.105.10">
    <property type="entry name" value="Dipeptide-binding Protein, Domain 3"/>
    <property type="match status" value="1"/>
</dbReference>
<gene>
    <name evidence="5" type="ORF">LCGC14_0858380</name>
</gene>
<dbReference type="GO" id="GO:1904680">
    <property type="term" value="F:peptide transmembrane transporter activity"/>
    <property type="evidence" value="ECO:0007669"/>
    <property type="project" value="TreeGrafter"/>
</dbReference>
<protein>
    <recommendedName>
        <fullName evidence="4">Solute-binding protein family 5 domain-containing protein</fullName>
    </recommendedName>
</protein>
<keyword evidence="3" id="KW-0732">Signal</keyword>
<feature type="domain" description="Solute-binding protein family 5" evidence="4">
    <location>
        <begin position="107"/>
        <end position="279"/>
    </location>
</feature>
<name>A0A0F9RSQ5_9ZZZZ</name>
<dbReference type="PANTHER" id="PTHR30290">
    <property type="entry name" value="PERIPLASMIC BINDING COMPONENT OF ABC TRANSPORTER"/>
    <property type="match status" value="1"/>
</dbReference>
<accession>A0A0F9RSQ5</accession>
<comment type="similarity">
    <text evidence="1">Belongs to the bacterial solute-binding protein 5 family.</text>
</comment>
<proteinExistence type="inferred from homology"/>
<organism evidence="5">
    <name type="scientific">marine sediment metagenome</name>
    <dbReference type="NCBI Taxonomy" id="412755"/>
    <lineage>
        <taxon>unclassified sequences</taxon>
        <taxon>metagenomes</taxon>
        <taxon>ecological metagenomes</taxon>
    </lineage>
</organism>
<dbReference type="InterPro" id="IPR000914">
    <property type="entry name" value="SBP_5_dom"/>
</dbReference>
<comment type="caution">
    <text evidence="5">The sequence shown here is derived from an EMBL/GenBank/DDBJ whole genome shotgun (WGS) entry which is preliminary data.</text>
</comment>
<evidence type="ECO:0000313" key="5">
    <source>
        <dbReference type="EMBL" id="KKN28026.1"/>
    </source>
</evidence>